<name>A0A914VYA7_9BILA</name>
<dbReference type="Proteomes" id="UP000887566">
    <property type="component" value="Unplaced"/>
</dbReference>
<reference evidence="3" key="1">
    <citation type="submission" date="2022-11" db="UniProtKB">
        <authorList>
            <consortium name="WormBaseParasite"/>
        </authorList>
    </citation>
    <scope>IDENTIFICATION</scope>
</reference>
<feature type="chain" id="PRO_5038000402" evidence="1">
    <location>
        <begin position="22"/>
        <end position="110"/>
    </location>
</feature>
<evidence type="ECO:0000313" key="2">
    <source>
        <dbReference type="Proteomes" id="UP000887566"/>
    </source>
</evidence>
<accession>A0A914VYA7</accession>
<evidence type="ECO:0000313" key="3">
    <source>
        <dbReference type="WBParaSite" id="PSAMB.scaffold2813size21131.g19228.t1"/>
    </source>
</evidence>
<keyword evidence="1" id="KW-0732">Signal</keyword>
<dbReference type="AlphaFoldDB" id="A0A914VYA7"/>
<keyword evidence="2" id="KW-1185">Reference proteome</keyword>
<dbReference type="WBParaSite" id="PSAMB.scaffold2813size21131.g19228.t1">
    <property type="protein sequence ID" value="PSAMB.scaffold2813size21131.g19228.t1"/>
    <property type="gene ID" value="PSAMB.scaffold2813size21131.g19228"/>
</dbReference>
<proteinExistence type="predicted"/>
<protein>
    <submittedName>
        <fullName evidence="3">Uncharacterized protein</fullName>
    </submittedName>
</protein>
<feature type="signal peptide" evidence="1">
    <location>
        <begin position="1"/>
        <end position="21"/>
    </location>
</feature>
<sequence>MSLQTVCAVLLLAFCLMHLNGQFGADAGCIDDIKQKVSNLFSNAQVTANCTKFCNNDCKACGTRLYDRTCKDICIKSCKQQGGVKFCDPKKACCVEPIDFPGWNAHKCCV</sequence>
<organism evidence="2 3">
    <name type="scientific">Plectus sambesii</name>
    <dbReference type="NCBI Taxonomy" id="2011161"/>
    <lineage>
        <taxon>Eukaryota</taxon>
        <taxon>Metazoa</taxon>
        <taxon>Ecdysozoa</taxon>
        <taxon>Nematoda</taxon>
        <taxon>Chromadorea</taxon>
        <taxon>Plectida</taxon>
        <taxon>Plectina</taxon>
        <taxon>Plectoidea</taxon>
        <taxon>Plectidae</taxon>
        <taxon>Plectus</taxon>
    </lineage>
</organism>
<evidence type="ECO:0000256" key="1">
    <source>
        <dbReference type="SAM" id="SignalP"/>
    </source>
</evidence>